<comment type="caution">
    <text evidence="2">The sequence shown here is derived from an EMBL/GenBank/DDBJ whole genome shotgun (WGS) entry which is preliminary data.</text>
</comment>
<reference evidence="2" key="2">
    <citation type="journal article" date="2023" name="Microorganisms">
        <title>Genomic Characterization of Arcobacter butzleri Strains Isolated from Various Sources in Lithuania.</title>
        <authorList>
            <person name="Uljanovas D."/>
            <person name="Golz G."/>
            <person name="Fleischmann S."/>
            <person name="Kudirkiene E."/>
            <person name="Kasetiene N."/>
            <person name="Grineviciene A."/>
            <person name="Tamuleviciene E."/>
            <person name="Aksomaitiene J."/>
            <person name="Alter T."/>
            <person name="Malakauskas M."/>
        </authorList>
    </citation>
    <scope>NUCLEOTIDE SEQUENCE</scope>
    <source>
        <strain evidence="2">RCM39</strain>
    </source>
</reference>
<accession>A0AAW7PMW7</accession>
<dbReference type="AlphaFoldDB" id="A0AAW7PMW7"/>
<sequence>MIFRLFLFHLFTISLFANSVYNQNILDIQAKVFPKIIIADNNLENKLIDNKVVLYIFYEDIDYNTAQILKDKIEKNYETLKDYKLEVKLLKYDEFKSSSFSTAYYFLLGNKEKIIQISNILSKNSRLSFAYDDNYLDFGVIFGLKISQKIDIFLNLQSLKNSKIELQNSIFNLVKIK</sequence>
<dbReference type="Proteomes" id="UP001171529">
    <property type="component" value="Unassembled WGS sequence"/>
</dbReference>
<protein>
    <recommendedName>
        <fullName evidence="4">DUF4154 domain-containing protein</fullName>
    </recommendedName>
</protein>
<reference evidence="2" key="1">
    <citation type="submission" date="2022-12" db="EMBL/GenBank/DDBJ databases">
        <authorList>
            <person name="Uljanovas D."/>
        </authorList>
    </citation>
    <scope>NUCLEOTIDE SEQUENCE</scope>
    <source>
        <strain evidence="2">RCM39</strain>
    </source>
</reference>
<evidence type="ECO:0000313" key="3">
    <source>
        <dbReference type="Proteomes" id="UP001171529"/>
    </source>
</evidence>
<gene>
    <name evidence="2" type="ORF">O8C91_01260</name>
</gene>
<organism evidence="2 3">
    <name type="scientific">Aliarcobacter butzleri</name>
    <dbReference type="NCBI Taxonomy" id="28197"/>
    <lineage>
        <taxon>Bacteria</taxon>
        <taxon>Pseudomonadati</taxon>
        <taxon>Campylobacterota</taxon>
        <taxon>Epsilonproteobacteria</taxon>
        <taxon>Campylobacterales</taxon>
        <taxon>Arcobacteraceae</taxon>
        <taxon>Aliarcobacter</taxon>
    </lineage>
</organism>
<evidence type="ECO:0000256" key="1">
    <source>
        <dbReference type="SAM" id="SignalP"/>
    </source>
</evidence>
<feature type="signal peptide" evidence="1">
    <location>
        <begin position="1"/>
        <end position="19"/>
    </location>
</feature>
<keyword evidence="1" id="KW-0732">Signal</keyword>
<feature type="chain" id="PRO_5043521513" description="DUF4154 domain-containing protein" evidence="1">
    <location>
        <begin position="20"/>
        <end position="177"/>
    </location>
</feature>
<evidence type="ECO:0008006" key="4">
    <source>
        <dbReference type="Google" id="ProtNLM"/>
    </source>
</evidence>
<dbReference type="RefSeq" id="WP_152058491.1">
    <property type="nucleotide sequence ID" value="NZ_CABVSS010000004.1"/>
</dbReference>
<dbReference type="EMBL" id="JAPZDC010000001">
    <property type="protein sequence ID" value="MDN5062816.1"/>
    <property type="molecule type" value="Genomic_DNA"/>
</dbReference>
<name>A0AAW7PMW7_9BACT</name>
<proteinExistence type="predicted"/>
<evidence type="ECO:0000313" key="2">
    <source>
        <dbReference type="EMBL" id="MDN5062816.1"/>
    </source>
</evidence>